<reference evidence="1 2" key="1">
    <citation type="journal article" date="2018" name="Nat. Biotechnol.">
        <title>A standardized bacterial taxonomy based on genome phylogeny substantially revises the tree of life.</title>
        <authorList>
            <person name="Parks D.H."/>
            <person name="Chuvochina M."/>
            <person name="Waite D.W."/>
            <person name="Rinke C."/>
            <person name="Skarshewski A."/>
            <person name="Chaumeil P.A."/>
            <person name="Hugenholtz P."/>
        </authorList>
    </citation>
    <scope>NUCLEOTIDE SEQUENCE [LARGE SCALE GENOMIC DNA]</scope>
    <source>
        <strain evidence="1">UBA11978</strain>
    </source>
</reference>
<organism evidence="1 2">
    <name type="scientific">Alteromonas australica</name>
    <dbReference type="NCBI Taxonomy" id="589873"/>
    <lineage>
        <taxon>Bacteria</taxon>
        <taxon>Pseudomonadati</taxon>
        <taxon>Pseudomonadota</taxon>
        <taxon>Gammaproteobacteria</taxon>
        <taxon>Alteromonadales</taxon>
        <taxon>Alteromonadaceae</taxon>
        <taxon>Alteromonas/Salinimonas group</taxon>
        <taxon>Alteromonas</taxon>
    </lineage>
</organism>
<dbReference type="AlphaFoldDB" id="A0A350P6H9"/>
<proteinExistence type="predicted"/>
<dbReference type="Proteomes" id="UP000263517">
    <property type="component" value="Unassembled WGS sequence"/>
</dbReference>
<evidence type="ECO:0000313" key="2">
    <source>
        <dbReference type="Proteomes" id="UP000263517"/>
    </source>
</evidence>
<protein>
    <submittedName>
        <fullName evidence="1">Uncharacterized protein</fullName>
    </submittedName>
</protein>
<name>A0A350P6H9_9ALTE</name>
<evidence type="ECO:0000313" key="1">
    <source>
        <dbReference type="EMBL" id="HAW76896.1"/>
    </source>
</evidence>
<comment type="caution">
    <text evidence="1">The sequence shown here is derived from an EMBL/GenBank/DDBJ whole genome shotgun (WGS) entry which is preliminary data.</text>
</comment>
<dbReference type="EMBL" id="DNAN01000505">
    <property type="protein sequence ID" value="HAW76896.1"/>
    <property type="molecule type" value="Genomic_DNA"/>
</dbReference>
<accession>A0A350P6H9</accession>
<sequence length="90" mass="10855">MKLKQVEAWFGDRGLPLKDYGPDAHYQTINNKWIFISNKYQCWFDAKHDVPEVELYYLKSDCAELYESWEEEGFNWSESNLRSKLPREND</sequence>
<gene>
    <name evidence="1" type="ORF">DCW74_14330</name>
</gene>